<dbReference type="OrthoDB" id="7870740at2759"/>
<sequence>MANSRSLKSSNWPGILDSRTALRKYFAPPPKAAGAQERLPSYSPPNFVGAEPMQRPRMNSAWQLASDPSGLSDFRIPKRINGLKDRERKKLERKVWAKPARIDVTKRAAKLGAINIEKLQKQDQVESPSKSRSLAKTERKKVKKKQSPLLRKRPTKIFSHSGLPRRRNILVVDAKRSPGMAHLAGGADQPLKSTSTGREGDAYRPRIRMSGRSKKTYTVPLCRRPTEIIGTRLPYSRQMQMRQEKLCQQPEYYDQYIRMLYQQQRHQQMCQQEQQQQDFARQRYHMAQHPYSILPHAMSEDQEQQNVYSVPSKSPLKRLRGGKRLCGNFYYN</sequence>
<organism evidence="2">
    <name type="scientific">Drosophila simulans</name>
    <name type="common">Fruit fly</name>
    <dbReference type="NCBI Taxonomy" id="7240"/>
    <lineage>
        <taxon>Eukaryota</taxon>
        <taxon>Metazoa</taxon>
        <taxon>Ecdysozoa</taxon>
        <taxon>Arthropoda</taxon>
        <taxon>Hexapoda</taxon>
        <taxon>Insecta</taxon>
        <taxon>Pterygota</taxon>
        <taxon>Neoptera</taxon>
        <taxon>Endopterygota</taxon>
        <taxon>Diptera</taxon>
        <taxon>Brachycera</taxon>
        <taxon>Muscomorpha</taxon>
        <taxon>Ephydroidea</taxon>
        <taxon>Drosophilidae</taxon>
        <taxon>Drosophila</taxon>
        <taxon>Sophophora</taxon>
    </lineage>
</organism>
<proteinExistence type="predicted"/>
<reference evidence="2" key="1">
    <citation type="journal article" date="2013" name="Genome Res.">
        <title>A second-generation assembly of the Drosophila simulans genome provides new insights into patterns of lineage-specific divergence.</title>
        <authorList>
            <person name="Hu T.T."/>
            <person name="Eisen M.B."/>
            <person name="Thornton K.R."/>
            <person name="Andolfatto P."/>
        </authorList>
    </citation>
    <scope>NUCLEOTIDE SEQUENCE [LARGE SCALE GENOMIC DNA]</scope>
    <source>
        <strain evidence="2">W501</strain>
    </source>
</reference>
<dbReference type="AlphaFoldDB" id="A0A0J9R8D1"/>
<feature type="region of interest" description="Disordered" evidence="1">
    <location>
        <begin position="120"/>
        <end position="158"/>
    </location>
</feature>
<dbReference type="Bgee" id="FBgn0182369">
    <property type="expression patterns" value="Expressed in male reproductive system and 2 other cell types or tissues"/>
</dbReference>
<gene>
    <name evidence="2" type="primary">Dsim\GD10601</name>
    <name evidence="2" type="ORF">Dsimw501_GD10601</name>
</gene>
<evidence type="ECO:0000256" key="1">
    <source>
        <dbReference type="SAM" id="MobiDB-lite"/>
    </source>
</evidence>
<reference evidence="2" key="2">
    <citation type="submission" date="2014-06" db="EMBL/GenBank/DDBJ databases">
        <authorList>
            <person name="Hu T."/>
            <person name="Eisen M.B."/>
            <person name="Thornton K.R."/>
            <person name="Andolfatto P."/>
        </authorList>
    </citation>
    <scope>NUCLEOTIDE SEQUENCE</scope>
    <source>
        <strain evidence="2">W501</strain>
    </source>
</reference>
<dbReference type="EMBL" id="CM002911">
    <property type="protein sequence ID" value="KMY92348.1"/>
    <property type="molecule type" value="Genomic_DNA"/>
</dbReference>
<dbReference type="Proteomes" id="UP000035880">
    <property type="component" value="Chromosome 2R"/>
</dbReference>
<name>A0A0J9R8D1_DROSI</name>
<feature type="region of interest" description="Disordered" evidence="1">
    <location>
        <begin position="27"/>
        <end position="53"/>
    </location>
</feature>
<dbReference type="KEGG" id="dsi:Dsimw501_GD10601"/>
<feature type="region of interest" description="Disordered" evidence="1">
    <location>
        <begin position="181"/>
        <end position="202"/>
    </location>
</feature>
<evidence type="ECO:0000313" key="2">
    <source>
        <dbReference type="EMBL" id="KMY92348.1"/>
    </source>
</evidence>
<feature type="compositionally biased region" description="Basic residues" evidence="1">
    <location>
        <begin position="138"/>
        <end position="155"/>
    </location>
</feature>
<feature type="compositionally biased region" description="Polar residues" evidence="1">
    <location>
        <begin position="125"/>
        <end position="134"/>
    </location>
</feature>
<protein>
    <submittedName>
        <fullName evidence="2">Uncharacterized protein</fullName>
    </submittedName>
</protein>
<accession>A0A0J9R8D1</accession>
<reference evidence="2" key="3">
    <citation type="submission" date="2015-04" db="EMBL/GenBank/DDBJ databases">
        <authorList>
            <consortium name="FlyBase"/>
        </authorList>
    </citation>
    <scope>NUCLEOTIDE SEQUENCE</scope>
    <source>
        <strain evidence="2">W501</strain>
    </source>
</reference>